<dbReference type="Proteomes" id="UP001443914">
    <property type="component" value="Unassembled WGS sequence"/>
</dbReference>
<evidence type="ECO:0000313" key="2">
    <source>
        <dbReference type="EMBL" id="KAK9683648.1"/>
    </source>
</evidence>
<gene>
    <name evidence="2" type="ORF">RND81_10G156100</name>
</gene>
<dbReference type="InterPro" id="IPR022059">
    <property type="entry name" value="DUF3615"/>
</dbReference>
<proteinExistence type="predicted"/>
<sequence>MEDIKFRAFPVVEASAREFATAAMSYLHEKGCNYELVKPGLYSGVVICGGTLFHHNFKAKRADDPSAPVETFFTQVFSPRYPSSKGLTVECCVSLGESDSLPVERYNHGCLYCRDGVFHPIGGCRGDKNRVADMVV</sequence>
<organism evidence="2 3">
    <name type="scientific">Saponaria officinalis</name>
    <name type="common">Common soapwort</name>
    <name type="synonym">Lychnis saponaria</name>
    <dbReference type="NCBI Taxonomy" id="3572"/>
    <lineage>
        <taxon>Eukaryota</taxon>
        <taxon>Viridiplantae</taxon>
        <taxon>Streptophyta</taxon>
        <taxon>Embryophyta</taxon>
        <taxon>Tracheophyta</taxon>
        <taxon>Spermatophyta</taxon>
        <taxon>Magnoliopsida</taxon>
        <taxon>eudicotyledons</taxon>
        <taxon>Gunneridae</taxon>
        <taxon>Pentapetalae</taxon>
        <taxon>Caryophyllales</taxon>
        <taxon>Caryophyllaceae</taxon>
        <taxon>Caryophylleae</taxon>
        <taxon>Saponaria</taxon>
    </lineage>
</organism>
<dbReference type="AlphaFoldDB" id="A0AAW1I4Y9"/>
<dbReference type="EMBL" id="JBDFQZ010000010">
    <property type="protein sequence ID" value="KAK9683648.1"/>
    <property type="molecule type" value="Genomic_DNA"/>
</dbReference>
<name>A0AAW1I4Y9_SAPOF</name>
<dbReference type="PANTHER" id="PTHR34710">
    <property type="entry name" value="OS03G0834100 PROTEIN"/>
    <property type="match status" value="1"/>
</dbReference>
<feature type="domain" description="DUF3615" evidence="1">
    <location>
        <begin position="22"/>
        <end position="120"/>
    </location>
</feature>
<evidence type="ECO:0000313" key="3">
    <source>
        <dbReference type="Proteomes" id="UP001443914"/>
    </source>
</evidence>
<protein>
    <recommendedName>
        <fullName evidence="1">DUF3615 domain-containing protein</fullName>
    </recommendedName>
</protein>
<dbReference type="PANTHER" id="PTHR34710:SF20">
    <property type="entry name" value="OS10G0550200 PROTEIN"/>
    <property type="match status" value="1"/>
</dbReference>
<keyword evidence="3" id="KW-1185">Reference proteome</keyword>
<accession>A0AAW1I4Y9</accession>
<reference evidence="2" key="1">
    <citation type="submission" date="2024-03" db="EMBL/GenBank/DDBJ databases">
        <title>WGS assembly of Saponaria officinalis var. Norfolk2.</title>
        <authorList>
            <person name="Jenkins J."/>
            <person name="Shu S."/>
            <person name="Grimwood J."/>
            <person name="Barry K."/>
            <person name="Goodstein D."/>
            <person name="Schmutz J."/>
            <person name="Leebens-Mack J."/>
            <person name="Osbourn A."/>
        </authorList>
    </citation>
    <scope>NUCLEOTIDE SEQUENCE [LARGE SCALE GENOMIC DNA]</scope>
    <source>
        <strain evidence="2">JIC</strain>
    </source>
</reference>
<dbReference type="Pfam" id="PF12274">
    <property type="entry name" value="DUF3615"/>
    <property type="match status" value="1"/>
</dbReference>
<evidence type="ECO:0000259" key="1">
    <source>
        <dbReference type="Pfam" id="PF12274"/>
    </source>
</evidence>
<comment type="caution">
    <text evidence="2">The sequence shown here is derived from an EMBL/GenBank/DDBJ whole genome shotgun (WGS) entry which is preliminary data.</text>
</comment>